<protein>
    <submittedName>
        <fullName evidence="1">Uncharacterized protein</fullName>
    </submittedName>
</protein>
<name>A0ACC3A7J7_9EURO</name>
<comment type="caution">
    <text evidence="1">The sequence shown here is derived from an EMBL/GenBank/DDBJ whole genome shotgun (WGS) entry which is preliminary data.</text>
</comment>
<evidence type="ECO:0000313" key="2">
    <source>
        <dbReference type="Proteomes" id="UP001172386"/>
    </source>
</evidence>
<dbReference type="EMBL" id="JAPDRQ010000074">
    <property type="protein sequence ID" value="KAJ9656676.1"/>
    <property type="molecule type" value="Genomic_DNA"/>
</dbReference>
<reference evidence="1" key="1">
    <citation type="submission" date="2022-10" db="EMBL/GenBank/DDBJ databases">
        <title>Culturing micro-colonial fungi from biological soil crusts in the Mojave desert and describing Neophaeococcomyces mojavensis, and introducing the new genera and species Taxawa tesnikishii.</title>
        <authorList>
            <person name="Kurbessoian T."/>
            <person name="Stajich J.E."/>
        </authorList>
    </citation>
    <scope>NUCLEOTIDE SEQUENCE</scope>
    <source>
        <strain evidence="1">JES_112</strain>
    </source>
</reference>
<organism evidence="1 2">
    <name type="scientific">Neophaeococcomyces mojaviensis</name>
    <dbReference type="NCBI Taxonomy" id="3383035"/>
    <lineage>
        <taxon>Eukaryota</taxon>
        <taxon>Fungi</taxon>
        <taxon>Dikarya</taxon>
        <taxon>Ascomycota</taxon>
        <taxon>Pezizomycotina</taxon>
        <taxon>Eurotiomycetes</taxon>
        <taxon>Chaetothyriomycetidae</taxon>
        <taxon>Chaetothyriales</taxon>
        <taxon>Chaetothyriales incertae sedis</taxon>
        <taxon>Neophaeococcomyces</taxon>
    </lineage>
</organism>
<proteinExistence type="predicted"/>
<dbReference type="Proteomes" id="UP001172386">
    <property type="component" value="Unassembled WGS sequence"/>
</dbReference>
<sequence length="612" mass="68474">MPRAQLGQFTGADASKNYVRRGCERELQPFGMLCGQFLKIEQDQWKRKKQTPEQKKAARMAKLDPANWKSAKDVYDERSAEAAKKRKREDGENERASGSLTKASDMIEAQPSKKQKSEDSTKSSKPVPTEKIAEKGESEEALNANLRKRAKKRANRNAKKQLDNQRLQDKQERKAKEKTEKLVTSEEQSNSKKERKEKTVKKAQQSEAKETSLIPTPKNKSKEPVQQEQRSRADLKEQPSAADKDQNQDGEWSDVEEDEHQLGETEANTEEGLEDDEDVVMEDAASTATSSDGVPNILSPPHDSAASSVSSVQPPPKSTTAGPTDSGDTKTPSKGQKDTQQTLPSQTSNTVSEADRLAARQRLQEQIANYRTQRKADEKAPRSRAELLEQRRRKEEERKAAKKAQRQKEKEEEAKRQDEEMARRFSPGGSGSLLASPRSPIVDTGPSSGGGYTYGRIAFDDGTTLDPNTLSAAEQKKHKGPQDTATALKAAQAKQTRLAGLDESKRADIAEKDMWLNARKRAHGEKVKDDQSLLKKALKRQEKQKNRSGTEWDKRTEGVRSAQEAKQKKRTENLQKRKDEKFSKKAGLGKKKVKRPGFEGSFRGRTGKGKKN</sequence>
<gene>
    <name evidence="1" type="ORF">H2198_004795</name>
</gene>
<accession>A0ACC3A7J7</accession>
<evidence type="ECO:0000313" key="1">
    <source>
        <dbReference type="EMBL" id="KAJ9656676.1"/>
    </source>
</evidence>
<keyword evidence="2" id="KW-1185">Reference proteome</keyword>